<dbReference type="PATRIC" id="fig|883161.3.peg.1391"/>
<evidence type="ECO:0000313" key="9">
    <source>
        <dbReference type="EMBL" id="EPD32699.1"/>
    </source>
</evidence>
<feature type="transmembrane region" description="Helical" evidence="8">
    <location>
        <begin position="191"/>
        <end position="212"/>
    </location>
</feature>
<dbReference type="RefSeq" id="WP_016456226.1">
    <property type="nucleotide sequence ID" value="NZ_KE150269.1"/>
</dbReference>
<name>S2WYA3_9ACTN</name>
<dbReference type="GO" id="GO:0009103">
    <property type="term" value="P:lipopolysaccharide biosynthetic process"/>
    <property type="evidence" value="ECO:0007669"/>
    <property type="project" value="TreeGrafter"/>
</dbReference>
<keyword evidence="7" id="KW-0479">Metal-binding</keyword>
<dbReference type="GO" id="GO:0005886">
    <property type="term" value="C:plasma membrane"/>
    <property type="evidence" value="ECO:0007669"/>
    <property type="project" value="UniProtKB-SubCell"/>
</dbReference>
<evidence type="ECO:0000256" key="7">
    <source>
        <dbReference type="PIRSR" id="PIRSR600715-1"/>
    </source>
</evidence>
<evidence type="ECO:0000256" key="5">
    <source>
        <dbReference type="ARBA" id="ARBA00022989"/>
    </source>
</evidence>
<keyword evidence="5 8" id="KW-1133">Transmembrane helix</keyword>
<dbReference type="Pfam" id="PF00953">
    <property type="entry name" value="Glycos_transf_4"/>
    <property type="match status" value="1"/>
</dbReference>
<feature type="transmembrane region" description="Helical" evidence="8">
    <location>
        <begin position="43"/>
        <end position="64"/>
    </location>
</feature>
<dbReference type="HOGENOM" id="CLU_023982_2_2_11"/>
<gene>
    <name evidence="9" type="ORF">HMPREF9306_01398</name>
</gene>
<sequence>MREYLLVLLVSAAATYLFAAPARRLAIRTGAMAKVRSRDVHTVPTPYLGGLAMLGGLVIGVLVASRMPFLGHREVITQDSWGIVAAALVICLVGVVDDLIELPAVAKIAGQVLAASVAVLNGVRMYWISLPSQIIALDQATSILITVVFIFICVNAINIVDGLDGLAAGVVGIGASALFVYTYVLAREQNFVVATTSSLIAVTTTGICFGFLPHNFYRAKLFMGDTGSMLLGLLLACSSLSLTGQIDASTVDASRGGLLPNWLPIMLPFAIMALPIGDMTLAYIRRTMRGQWWFEADKQHLHHRLVRRSRSTIKAVLIMYVWTALIAYGVVFAGLMRNLAALFVVVLVWLLALLVTYFVLRKLSELPLPAAGT</sequence>
<proteinExistence type="predicted"/>
<comment type="caution">
    <text evidence="9">The sequence shown here is derived from an EMBL/GenBank/DDBJ whole genome shotgun (WGS) entry which is preliminary data.</text>
</comment>
<organism evidence="9 10">
    <name type="scientific">Propionimicrobium lymphophilum ACS-093-V-SCH5</name>
    <dbReference type="NCBI Taxonomy" id="883161"/>
    <lineage>
        <taxon>Bacteria</taxon>
        <taxon>Bacillati</taxon>
        <taxon>Actinomycetota</taxon>
        <taxon>Actinomycetes</taxon>
        <taxon>Propionibacteriales</taxon>
        <taxon>Propionibacteriaceae</taxon>
        <taxon>Propionimicrobium</taxon>
    </lineage>
</organism>
<dbReference type="STRING" id="883161.HMPREF9306_01398"/>
<accession>S2WYA3</accession>
<keyword evidence="3" id="KW-0808">Transferase</keyword>
<keyword evidence="4 8" id="KW-0812">Transmembrane</keyword>
<evidence type="ECO:0000256" key="4">
    <source>
        <dbReference type="ARBA" id="ARBA00022692"/>
    </source>
</evidence>
<feature type="binding site" evidence="7">
    <location>
        <position position="158"/>
    </location>
    <ligand>
        <name>Mg(2+)</name>
        <dbReference type="ChEBI" id="CHEBI:18420"/>
    </ligand>
</feature>
<evidence type="ECO:0000256" key="3">
    <source>
        <dbReference type="ARBA" id="ARBA00022679"/>
    </source>
</evidence>
<feature type="transmembrane region" description="Helical" evidence="8">
    <location>
        <begin position="108"/>
        <end position="128"/>
    </location>
</feature>
<dbReference type="AlphaFoldDB" id="S2WYA3"/>
<evidence type="ECO:0000256" key="1">
    <source>
        <dbReference type="ARBA" id="ARBA00004651"/>
    </source>
</evidence>
<keyword evidence="7" id="KW-0460">Magnesium</keyword>
<feature type="transmembrane region" description="Helical" evidence="8">
    <location>
        <begin position="262"/>
        <end position="284"/>
    </location>
</feature>
<keyword evidence="2" id="KW-1003">Cell membrane</keyword>
<evidence type="ECO:0000256" key="2">
    <source>
        <dbReference type="ARBA" id="ARBA00022475"/>
    </source>
</evidence>
<keyword evidence="6 8" id="KW-0472">Membrane</keyword>
<dbReference type="EMBL" id="AGZR01000008">
    <property type="protein sequence ID" value="EPD32699.1"/>
    <property type="molecule type" value="Genomic_DNA"/>
</dbReference>
<dbReference type="Proteomes" id="UP000014417">
    <property type="component" value="Unassembled WGS sequence"/>
</dbReference>
<dbReference type="GO" id="GO:0044038">
    <property type="term" value="P:cell wall macromolecule biosynthetic process"/>
    <property type="evidence" value="ECO:0007669"/>
    <property type="project" value="TreeGrafter"/>
</dbReference>
<comment type="subcellular location">
    <subcellularLocation>
        <location evidence="1">Cell membrane</location>
        <topology evidence="1">Multi-pass membrane protein</topology>
    </subcellularLocation>
</comment>
<dbReference type="PANTHER" id="PTHR22926">
    <property type="entry name" value="PHOSPHO-N-ACETYLMURAMOYL-PENTAPEPTIDE-TRANSFERASE"/>
    <property type="match status" value="1"/>
</dbReference>
<dbReference type="OrthoDB" id="9783652at2"/>
<comment type="cofactor">
    <cofactor evidence="7">
        <name>Mg(2+)</name>
        <dbReference type="ChEBI" id="CHEBI:18420"/>
    </cofactor>
</comment>
<dbReference type="GO" id="GO:0016780">
    <property type="term" value="F:phosphotransferase activity, for other substituted phosphate groups"/>
    <property type="evidence" value="ECO:0007669"/>
    <property type="project" value="InterPro"/>
</dbReference>
<dbReference type="InterPro" id="IPR000715">
    <property type="entry name" value="Glycosyl_transferase_4"/>
</dbReference>
<dbReference type="GO" id="GO:0046872">
    <property type="term" value="F:metal ion binding"/>
    <property type="evidence" value="ECO:0007669"/>
    <property type="project" value="UniProtKB-KW"/>
</dbReference>
<feature type="transmembrane region" description="Helical" evidence="8">
    <location>
        <begin position="76"/>
        <end position="96"/>
    </location>
</feature>
<protein>
    <submittedName>
        <fullName evidence="9">Uncharacterized protein</fullName>
    </submittedName>
</protein>
<feature type="transmembrane region" description="Helical" evidence="8">
    <location>
        <begin position="313"/>
        <end position="333"/>
    </location>
</feature>
<reference evidence="9 10" key="1">
    <citation type="submission" date="2013-04" db="EMBL/GenBank/DDBJ databases">
        <title>The Genome Sequence of Propionimicrobium lymphophilum ACS-093-V-SCH5.</title>
        <authorList>
            <consortium name="The Broad Institute Genomics Platform"/>
            <person name="Earl A."/>
            <person name="Ward D."/>
            <person name="Feldgarden M."/>
            <person name="Gevers D."/>
            <person name="Saerens B."/>
            <person name="Vaneechoutte M."/>
            <person name="Walker B."/>
            <person name="Young S."/>
            <person name="Zeng Q."/>
            <person name="Gargeya S."/>
            <person name="Fitzgerald M."/>
            <person name="Haas B."/>
            <person name="Abouelleil A."/>
            <person name="Allen A.W."/>
            <person name="Alvarado L."/>
            <person name="Arachchi H.M."/>
            <person name="Berlin A.M."/>
            <person name="Chapman S.B."/>
            <person name="Gainer-Dewar J."/>
            <person name="Goldberg J."/>
            <person name="Griggs A."/>
            <person name="Gujja S."/>
            <person name="Hansen M."/>
            <person name="Howarth C."/>
            <person name="Imamovic A."/>
            <person name="Ireland A."/>
            <person name="Larimer J."/>
            <person name="McCowan C."/>
            <person name="Murphy C."/>
            <person name="Pearson M."/>
            <person name="Poon T.W."/>
            <person name="Priest M."/>
            <person name="Roberts A."/>
            <person name="Saif S."/>
            <person name="Shea T."/>
            <person name="Sisk P."/>
            <person name="Sykes S."/>
            <person name="Wortman J."/>
            <person name="Nusbaum C."/>
            <person name="Birren B."/>
        </authorList>
    </citation>
    <scope>NUCLEOTIDE SEQUENCE [LARGE SCALE GENOMIC DNA]</scope>
    <source>
        <strain evidence="9 10">ACS-093-V-SCH5</strain>
    </source>
</reference>
<dbReference type="GO" id="GO:0071555">
    <property type="term" value="P:cell wall organization"/>
    <property type="evidence" value="ECO:0007669"/>
    <property type="project" value="TreeGrafter"/>
</dbReference>
<feature type="transmembrane region" description="Helical" evidence="8">
    <location>
        <begin position="140"/>
        <end position="160"/>
    </location>
</feature>
<evidence type="ECO:0000256" key="6">
    <source>
        <dbReference type="ARBA" id="ARBA00023136"/>
    </source>
</evidence>
<keyword evidence="10" id="KW-1185">Reference proteome</keyword>
<feature type="binding site" evidence="7">
    <location>
        <position position="225"/>
    </location>
    <ligand>
        <name>Mg(2+)</name>
        <dbReference type="ChEBI" id="CHEBI:18420"/>
    </ligand>
</feature>
<dbReference type="PANTHER" id="PTHR22926:SF3">
    <property type="entry name" value="UNDECAPRENYL-PHOSPHATE ALPHA-N-ACETYLGLUCOSAMINYL 1-PHOSPHATE TRANSFERASE"/>
    <property type="match status" value="1"/>
</dbReference>
<evidence type="ECO:0000313" key="10">
    <source>
        <dbReference type="Proteomes" id="UP000014417"/>
    </source>
</evidence>
<feature type="transmembrane region" description="Helical" evidence="8">
    <location>
        <begin position="166"/>
        <end position="184"/>
    </location>
</feature>
<feature type="transmembrane region" description="Helical" evidence="8">
    <location>
        <begin position="339"/>
        <end position="360"/>
    </location>
</feature>
<evidence type="ECO:0000256" key="8">
    <source>
        <dbReference type="SAM" id="Phobius"/>
    </source>
</evidence>
<dbReference type="CDD" id="cd06853">
    <property type="entry name" value="GT_WecA_like"/>
    <property type="match status" value="1"/>
</dbReference>